<reference evidence="2" key="1">
    <citation type="submission" date="2013-03" db="EMBL/GenBank/DDBJ databases">
        <title>The Genome Sequence of Anopheles dirus WRAIR2.</title>
        <authorList>
            <consortium name="The Broad Institute Genomics Platform"/>
            <person name="Neafsey D.E."/>
            <person name="Walton C."/>
            <person name="Walker B."/>
            <person name="Young S.K."/>
            <person name="Zeng Q."/>
            <person name="Gargeya S."/>
            <person name="Fitzgerald M."/>
            <person name="Haas B."/>
            <person name="Abouelleil A."/>
            <person name="Allen A.W."/>
            <person name="Alvarado L."/>
            <person name="Arachchi H.M."/>
            <person name="Berlin A.M."/>
            <person name="Chapman S.B."/>
            <person name="Gainer-Dewar J."/>
            <person name="Goldberg J."/>
            <person name="Griggs A."/>
            <person name="Gujja S."/>
            <person name="Hansen M."/>
            <person name="Howarth C."/>
            <person name="Imamovic A."/>
            <person name="Ireland A."/>
            <person name="Larimer J."/>
            <person name="McCowan C."/>
            <person name="Murphy C."/>
            <person name="Pearson M."/>
            <person name="Poon T.W."/>
            <person name="Priest M."/>
            <person name="Roberts A."/>
            <person name="Saif S."/>
            <person name="Shea T."/>
            <person name="Sisk P."/>
            <person name="Sykes S."/>
            <person name="Wortman J."/>
            <person name="Nusbaum C."/>
            <person name="Birren B."/>
        </authorList>
    </citation>
    <scope>NUCLEOTIDE SEQUENCE [LARGE SCALE GENOMIC DNA]</scope>
    <source>
        <strain evidence="2">WRAIR2</strain>
    </source>
</reference>
<accession>A0A182NWN7</accession>
<evidence type="ECO:0000313" key="1">
    <source>
        <dbReference type="EnsemblMetazoa" id="ADIR014304-PA"/>
    </source>
</evidence>
<reference evidence="1" key="2">
    <citation type="submission" date="2020-05" db="UniProtKB">
        <authorList>
            <consortium name="EnsemblMetazoa"/>
        </authorList>
    </citation>
    <scope>IDENTIFICATION</scope>
    <source>
        <strain evidence="1">WRAIR2</strain>
    </source>
</reference>
<sequence length="59" mass="6743">MDSGGLVWFTTIYCYNSFRTLPKSKKVSLRLLIIVEPKSKRPRRRAVRAARAGGAENFE</sequence>
<evidence type="ECO:0000313" key="2">
    <source>
        <dbReference type="Proteomes" id="UP000075884"/>
    </source>
</evidence>
<name>A0A182NWN7_9DIPT</name>
<keyword evidence="2" id="KW-1185">Reference proteome</keyword>
<dbReference type="VEuPathDB" id="VectorBase:ADIR014304"/>
<proteinExistence type="predicted"/>
<protein>
    <submittedName>
        <fullName evidence="1">Uncharacterized protein</fullName>
    </submittedName>
</protein>
<dbReference type="Proteomes" id="UP000075884">
    <property type="component" value="Unassembled WGS sequence"/>
</dbReference>
<dbReference type="AlphaFoldDB" id="A0A182NWN7"/>
<dbReference type="EnsemblMetazoa" id="ADIR014304-RA">
    <property type="protein sequence ID" value="ADIR014304-PA"/>
    <property type="gene ID" value="ADIR014304"/>
</dbReference>
<organism evidence="1 2">
    <name type="scientific">Anopheles dirus</name>
    <dbReference type="NCBI Taxonomy" id="7168"/>
    <lineage>
        <taxon>Eukaryota</taxon>
        <taxon>Metazoa</taxon>
        <taxon>Ecdysozoa</taxon>
        <taxon>Arthropoda</taxon>
        <taxon>Hexapoda</taxon>
        <taxon>Insecta</taxon>
        <taxon>Pterygota</taxon>
        <taxon>Neoptera</taxon>
        <taxon>Endopterygota</taxon>
        <taxon>Diptera</taxon>
        <taxon>Nematocera</taxon>
        <taxon>Culicoidea</taxon>
        <taxon>Culicidae</taxon>
        <taxon>Anophelinae</taxon>
        <taxon>Anopheles</taxon>
    </lineage>
</organism>